<gene>
    <name evidence="1" type="ORF">NCTC9128_00951</name>
</gene>
<evidence type="ECO:0000313" key="1">
    <source>
        <dbReference type="EMBL" id="SQC08994.1"/>
    </source>
</evidence>
<accession>A0A2X3CAG9</accession>
<proteinExistence type="predicted"/>
<dbReference type="AlphaFoldDB" id="A0A2X3CAG9"/>
<protein>
    <submittedName>
        <fullName evidence="1">Uncharacterized protein</fullName>
    </submittedName>
</protein>
<name>A0A2X3CAG9_KLEPN</name>
<organism evidence="1 2">
    <name type="scientific">Klebsiella pneumoniae</name>
    <dbReference type="NCBI Taxonomy" id="573"/>
    <lineage>
        <taxon>Bacteria</taxon>
        <taxon>Pseudomonadati</taxon>
        <taxon>Pseudomonadota</taxon>
        <taxon>Gammaproteobacteria</taxon>
        <taxon>Enterobacterales</taxon>
        <taxon>Enterobacteriaceae</taxon>
        <taxon>Klebsiella/Raoultella group</taxon>
        <taxon>Klebsiella</taxon>
        <taxon>Klebsiella pneumoniae complex</taxon>
    </lineage>
</organism>
<evidence type="ECO:0000313" key="2">
    <source>
        <dbReference type="Proteomes" id="UP000251088"/>
    </source>
</evidence>
<dbReference type="EMBL" id="UAWN01000004">
    <property type="protein sequence ID" value="SQC08994.1"/>
    <property type="molecule type" value="Genomic_DNA"/>
</dbReference>
<reference evidence="1 2" key="1">
    <citation type="submission" date="2018-06" db="EMBL/GenBank/DDBJ databases">
        <authorList>
            <consortium name="Pathogen Informatics"/>
            <person name="Doyle S."/>
        </authorList>
    </citation>
    <scope>NUCLEOTIDE SEQUENCE [LARGE SCALE GENOMIC DNA]</scope>
    <source>
        <strain evidence="1 2">NCTC9128</strain>
    </source>
</reference>
<sequence length="41" mass="4451">MVPLKELGECLVTVGTGIIFPAIIHGYVAHWRASRNSSDVL</sequence>
<dbReference type="Proteomes" id="UP000251088">
    <property type="component" value="Unassembled WGS sequence"/>
</dbReference>